<evidence type="ECO:0000259" key="4">
    <source>
        <dbReference type="SMART" id="SM00824"/>
    </source>
</evidence>
<evidence type="ECO:0000313" key="6">
    <source>
        <dbReference type="Proteomes" id="UP000722989"/>
    </source>
</evidence>
<dbReference type="PANTHER" id="PTHR11487:SF0">
    <property type="entry name" value="S-ACYL FATTY ACID SYNTHASE THIOESTERASE, MEDIUM CHAIN"/>
    <property type="match status" value="1"/>
</dbReference>
<protein>
    <submittedName>
        <fullName evidence="5">Thioesterase</fullName>
    </submittedName>
</protein>
<reference evidence="5 6" key="1">
    <citation type="submission" date="2020-03" db="EMBL/GenBank/DDBJ databases">
        <title>WGS of the type strain of Planosporangium spp.</title>
        <authorList>
            <person name="Thawai C."/>
        </authorList>
    </citation>
    <scope>NUCLEOTIDE SEQUENCE [LARGE SCALE GENOMIC DNA]</scope>
    <source>
        <strain evidence="5 6">TBRC 5610</strain>
    </source>
</reference>
<dbReference type="SUPFAM" id="SSF53474">
    <property type="entry name" value="alpha/beta-Hydrolases"/>
    <property type="match status" value="1"/>
</dbReference>
<name>A0ABX0XZS3_9ACTN</name>
<evidence type="ECO:0000313" key="5">
    <source>
        <dbReference type="EMBL" id="NJC70654.1"/>
    </source>
</evidence>
<accession>A0ABX0XZS3</accession>
<organism evidence="5 6">
    <name type="scientific">Planosporangium thailandense</name>
    <dbReference type="NCBI Taxonomy" id="765197"/>
    <lineage>
        <taxon>Bacteria</taxon>
        <taxon>Bacillati</taxon>
        <taxon>Actinomycetota</taxon>
        <taxon>Actinomycetes</taxon>
        <taxon>Micromonosporales</taxon>
        <taxon>Micromonosporaceae</taxon>
        <taxon>Planosporangium</taxon>
    </lineage>
</organism>
<dbReference type="PANTHER" id="PTHR11487">
    <property type="entry name" value="THIOESTERASE"/>
    <property type="match status" value="1"/>
</dbReference>
<dbReference type="Gene3D" id="3.40.50.1820">
    <property type="entry name" value="alpha/beta hydrolase"/>
    <property type="match status" value="1"/>
</dbReference>
<dbReference type="InterPro" id="IPR012223">
    <property type="entry name" value="TEII"/>
</dbReference>
<comment type="similarity">
    <text evidence="1">Belongs to the thioesterase family.</text>
</comment>
<dbReference type="Proteomes" id="UP000722989">
    <property type="component" value="Unassembled WGS sequence"/>
</dbReference>
<dbReference type="EMBL" id="JAATVY010000007">
    <property type="protein sequence ID" value="NJC70654.1"/>
    <property type="molecule type" value="Genomic_DNA"/>
</dbReference>
<dbReference type="RefSeq" id="WP_167925554.1">
    <property type="nucleotide sequence ID" value="NZ_JAATVY010000007.1"/>
</dbReference>
<dbReference type="InterPro" id="IPR020802">
    <property type="entry name" value="TesA-like"/>
</dbReference>
<feature type="domain" description="Thioesterase TesA-like" evidence="4">
    <location>
        <begin position="23"/>
        <end position="232"/>
    </location>
</feature>
<dbReference type="Pfam" id="PF00975">
    <property type="entry name" value="Thioesterase"/>
    <property type="match status" value="1"/>
</dbReference>
<dbReference type="SMART" id="SM00824">
    <property type="entry name" value="PKS_TE"/>
    <property type="match status" value="1"/>
</dbReference>
<evidence type="ECO:0000256" key="2">
    <source>
        <dbReference type="ARBA" id="ARBA00022801"/>
    </source>
</evidence>
<dbReference type="InterPro" id="IPR001031">
    <property type="entry name" value="Thioesterase"/>
</dbReference>
<evidence type="ECO:0000256" key="1">
    <source>
        <dbReference type="ARBA" id="ARBA00007169"/>
    </source>
</evidence>
<dbReference type="InterPro" id="IPR029058">
    <property type="entry name" value="AB_hydrolase_fold"/>
</dbReference>
<gene>
    <name evidence="5" type="ORF">HC031_13160</name>
</gene>
<sequence>MSVGTGGAIVRPLPRPGATATLVCLSFCGGGTAPFRPWTAALPGDVELALVTYPGREGRYTEPFAADWDELMADVVAAVETLKPRPFVLFGHSMGARVAFDLALRLSRHAGPQPSAVVVSAGNPPSDRPGAPHTPPADRATDTELLSWMRGLGQLPDVILTEPDLRRMAVDTCRADLRVLQSYRYAPGARLHQPLYVLCPQDDESMAPQAPHGWAALASGPVHVRTLPGGHFYTSAGWQGLPEHFADVWHRHGPRPAPAYRAGQLRHD</sequence>
<feature type="region of interest" description="Disordered" evidence="3">
    <location>
        <begin position="114"/>
        <end position="139"/>
    </location>
</feature>
<keyword evidence="2" id="KW-0378">Hydrolase</keyword>
<keyword evidence="6" id="KW-1185">Reference proteome</keyword>
<evidence type="ECO:0000256" key="3">
    <source>
        <dbReference type="SAM" id="MobiDB-lite"/>
    </source>
</evidence>
<comment type="caution">
    <text evidence="5">The sequence shown here is derived from an EMBL/GenBank/DDBJ whole genome shotgun (WGS) entry which is preliminary data.</text>
</comment>
<proteinExistence type="inferred from homology"/>